<dbReference type="AlphaFoldDB" id="A0A1E5QP90"/>
<keyword evidence="2 4" id="KW-0813">Transport</keyword>
<dbReference type="OrthoDB" id="9790048at2"/>
<evidence type="ECO:0000259" key="5">
    <source>
        <dbReference type="Pfam" id="PF12849"/>
    </source>
</evidence>
<sequence>MVFSTRTQLLGAIALLISACVPAPEVSTQAITSTNLPAVSTPEIEIDGSSTVFPVTQAVAAAFQQTEKGSNAQLDLRFSGTGGGFKKFCAGETDINNASRPISEAEILTCREAGVRFVELPIAFDALTLVVNPQNTWAQDITVDELKTLWQPAAQGQIKTWQQIRPSYPNRPINLYGAGLDSGTYDYFAEVVVGSGQQTRKDFTASEDDNLLVSGVANDPNAIGFFGYSYYEQNQDKLKALAINNVSPQRETVENAEYQPFARPLFIYVNYLSAQNNPAVKEFVNFYLKNGSQISEQVGYIPLPEEAYNIGLVHFFNGEVGTAFEGKPQPNLTIGELLRKEQAF</sequence>
<accession>A0A1E5QP90</accession>
<comment type="similarity">
    <text evidence="1 4">Belongs to the PstS family.</text>
</comment>
<dbReference type="InterPro" id="IPR024370">
    <property type="entry name" value="PBP_domain"/>
</dbReference>
<comment type="function">
    <text evidence="4">Involved in the system for phosphate transport across the cytoplasmic membrane.</text>
</comment>
<dbReference type="GO" id="GO:0042301">
    <property type="term" value="F:phosphate ion binding"/>
    <property type="evidence" value="ECO:0007669"/>
    <property type="project" value="UniProtKB-UniRule"/>
</dbReference>
<proteinExistence type="inferred from homology"/>
<keyword evidence="3 4" id="KW-0732">Signal</keyword>
<dbReference type="GO" id="GO:0006817">
    <property type="term" value="P:phosphate ion transport"/>
    <property type="evidence" value="ECO:0007669"/>
    <property type="project" value="UniProtKB-UniRule"/>
</dbReference>
<feature type="signal peptide" evidence="4">
    <location>
        <begin position="1"/>
        <end position="23"/>
    </location>
</feature>
<dbReference type="STRING" id="1781255.BH720_04435"/>
<evidence type="ECO:0000313" key="6">
    <source>
        <dbReference type="EMBL" id="OEJ76424.1"/>
    </source>
</evidence>
<dbReference type="RefSeq" id="WP_069965954.1">
    <property type="nucleotide sequence ID" value="NZ_CM124774.1"/>
</dbReference>
<protein>
    <recommendedName>
        <fullName evidence="4">Phosphate-binding protein</fullName>
    </recommendedName>
</protein>
<dbReference type="Pfam" id="PF12849">
    <property type="entry name" value="PBP_like_2"/>
    <property type="match status" value="1"/>
</dbReference>
<dbReference type="NCBIfam" id="TIGR02136">
    <property type="entry name" value="ptsS_2"/>
    <property type="match status" value="1"/>
</dbReference>
<dbReference type="InterPro" id="IPR050811">
    <property type="entry name" value="Phosphate_ABC_transporter"/>
</dbReference>
<feature type="domain" description="PBP" evidence="5">
    <location>
        <begin position="43"/>
        <end position="288"/>
    </location>
</feature>
<dbReference type="EMBL" id="MJGC01000038">
    <property type="protein sequence ID" value="OEJ76424.1"/>
    <property type="molecule type" value="Genomic_DNA"/>
</dbReference>
<dbReference type="InterPro" id="IPR011862">
    <property type="entry name" value="Phos-bd"/>
</dbReference>
<evidence type="ECO:0000256" key="3">
    <source>
        <dbReference type="ARBA" id="ARBA00022729"/>
    </source>
</evidence>
<dbReference type="Gene3D" id="3.40.190.10">
    <property type="entry name" value="Periplasmic binding protein-like II"/>
    <property type="match status" value="2"/>
</dbReference>
<name>A0A1E5QP90_9CYAN</name>
<dbReference type="PANTHER" id="PTHR30570">
    <property type="entry name" value="PERIPLASMIC PHOSPHATE BINDING COMPONENT OF PHOSPHATE ABC TRANSPORTER"/>
    <property type="match status" value="1"/>
</dbReference>
<dbReference type="PANTHER" id="PTHR30570:SF1">
    <property type="entry name" value="PHOSPHATE-BINDING PROTEIN PSTS"/>
    <property type="match status" value="1"/>
</dbReference>
<evidence type="ECO:0000256" key="1">
    <source>
        <dbReference type="ARBA" id="ARBA00008725"/>
    </source>
</evidence>
<evidence type="ECO:0000256" key="2">
    <source>
        <dbReference type="ARBA" id="ARBA00022448"/>
    </source>
</evidence>
<dbReference type="SUPFAM" id="SSF53850">
    <property type="entry name" value="Periplasmic binding protein-like II"/>
    <property type="match status" value="1"/>
</dbReference>
<evidence type="ECO:0000256" key="4">
    <source>
        <dbReference type="RuleBase" id="RU367119"/>
    </source>
</evidence>
<comment type="caution">
    <text evidence="6">The sequence shown here is derived from an EMBL/GenBank/DDBJ whole genome shotgun (WGS) entry which is preliminary data.</text>
</comment>
<gene>
    <name evidence="6" type="ORF">BH720_04435</name>
</gene>
<dbReference type="PROSITE" id="PS51257">
    <property type="entry name" value="PROKAR_LIPOPROTEIN"/>
    <property type="match status" value="1"/>
</dbReference>
<organism evidence="6">
    <name type="scientific">Desertifilum tharense IPPAS B-1220</name>
    <dbReference type="NCBI Taxonomy" id="1781255"/>
    <lineage>
        <taxon>Bacteria</taxon>
        <taxon>Bacillati</taxon>
        <taxon>Cyanobacteriota</taxon>
        <taxon>Cyanophyceae</taxon>
        <taxon>Desertifilales</taxon>
        <taxon>Desertifilaceae</taxon>
        <taxon>Desertifilum</taxon>
    </lineage>
</organism>
<keyword evidence="4" id="KW-0592">Phosphate transport</keyword>
<dbReference type="CDD" id="cd13654">
    <property type="entry name" value="PBP2_phosphate_like_2"/>
    <property type="match status" value="1"/>
</dbReference>
<reference evidence="6" key="1">
    <citation type="submission" date="2016-09" db="EMBL/GenBank/DDBJ databases">
        <title>Draft genome of thermotolerant cyanobacterium Desertifilum sp. strain IPPAS B-1220.</title>
        <authorList>
            <person name="Sinetova M.A."/>
            <person name="Bolakhan K."/>
            <person name="Zayadan B.K."/>
            <person name="Mironov K.S."/>
            <person name="Ustinova V."/>
            <person name="Kupriyanova E.V."/>
            <person name="Sidorov R.A."/>
            <person name="Skrypnik A.N."/>
            <person name="Gogoleva N.E."/>
            <person name="Gogolev Y.V."/>
            <person name="Los D.A."/>
        </authorList>
    </citation>
    <scope>NUCLEOTIDE SEQUENCE [LARGE SCALE GENOMIC DNA]</scope>
    <source>
        <strain evidence="6">IPPAS B-1220</strain>
    </source>
</reference>
<feature type="chain" id="PRO_5027162517" description="Phosphate-binding protein" evidence="4">
    <location>
        <begin position="24"/>
        <end position="344"/>
    </location>
</feature>